<feature type="region of interest" description="Disordered" evidence="5">
    <location>
        <begin position="139"/>
        <end position="161"/>
    </location>
</feature>
<dbReference type="Pfam" id="PF01753">
    <property type="entry name" value="zf-MYND"/>
    <property type="match status" value="1"/>
</dbReference>
<protein>
    <submittedName>
        <fullName evidence="8">Set and mynd domain protein</fullName>
    </submittedName>
</protein>
<sequence length="602" mass="65269">MAAVPPGVEIRGERAPEPSPPEATTTASSSSASSTAARQSSNRRGRGLFATRDFQPGEAIAVFGTPLQVLPFSRDARQTCNYCLDPRRQPVKACTGCRAVAYCSSRCQKAHWTLVHKVECAVLRTALTTAAKEVEAARQAQAAQKTAPDAGDAPAVAPPPPVTVPTPVRALVQILLLWSKLRGTVDRLEGNVAAFRQNKPLWDDFTVQAVAACSFVGWSTKTDVQTALEVLCKIHTNSFDRSDSDLGHSGTFLDVTLAMVNHSCVPNAVVVFTGRKAYLRAEQPVQAGAEITISYIDYTKPRAARQRGLALYHFTCDCPRCAGDLDVYAVCRASPLLSLNAALSFVPDTNALRNPPVDAARLSSTRIDEMYAACDPERPVAAADRLASLRRQWALCRPLVAARRWAVEPLAHIFQQAIVYYSEQNNFAHALAVECFVALHCDPYKYVAPFAQWRLKGLLLIAKTVTNTNLPAAQPPPSAPPALASPSSAAIHPGIDALLARLADGALYEAILLMVLRYGPLGHSDEWELLDTARDMLQDVQSVPGRESLSAALQRWIQQPSEPEAAAFFHQHILEPVDYLASLALDILKGDLEDQSIADKVD</sequence>
<feature type="domain" description="SET" evidence="6">
    <location>
        <begin position="33"/>
        <end position="296"/>
    </location>
</feature>
<evidence type="ECO:0000259" key="7">
    <source>
        <dbReference type="PROSITE" id="PS50865"/>
    </source>
</evidence>
<comment type="caution">
    <text evidence="8">The sequence shown here is derived from an EMBL/GenBank/DDBJ whole genome shotgun (WGS) entry which is preliminary data.</text>
</comment>
<dbReference type="Gene3D" id="1.10.220.160">
    <property type="match status" value="1"/>
</dbReference>
<evidence type="ECO:0000256" key="1">
    <source>
        <dbReference type="ARBA" id="ARBA00022723"/>
    </source>
</evidence>
<dbReference type="AlphaFoldDB" id="A0A167TUN0"/>
<dbReference type="SUPFAM" id="SSF82199">
    <property type="entry name" value="SET domain"/>
    <property type="match status" value="1"/>
</dbReference>
<gene>
    <name evidence="8" type="ORF">SPI_04988</name>
</gene>
<feature type="compositionally biased region" description="Low complexity" evidence="5">
    <location>
        <begin position="139"/>
        <end position="155"/>
    </location>
</feature>
<evidence type="ECO:0000256" key="3">
    <source>
        <dbReference type="ARBA" id="ARBA00022833"/>
    </source>
</evidence>
<dbReference type="PANTHER" id="PTHR12197">
    <property type="entry name" value="HISTONE-LYSINE N-METHYLTRANSFERASE SMYD"/>
    <property type="match status" value="1"/>
</dbReference>
<evidence type="ECO:0000256" key="4">
    <source>
        <dbReference type="PROSITE-ProRule" id="PRU00134"/>
    </source>
</evidence>
<keyword evidence="2 4" id="KW-0863">Zinc-finger</keyword>
<dbReference type="PANTHER" id="PTHR12197:SF251">
    <property type="entry name" value="EG:BACR7C10.4 PROTEIN"/>
    <property type="match status" value="1"/>
</dbReference>
<evidence type="ECO:0000313" key="9">
    <source>
        <dbReference type="Proteomes" id="UP000076874"/>
    </source>
</evidence>
<dbReference type="SMART" id="SM00317">
    <property type="entry name" value="SET"/>
    <property type="match status" value="1"/>
</dbReference>
<feature type="compositionally biased region" description="Low complexity" evidence="5">
    <location>
        <begin position="22"/>
        <end position="37"/>
    </location>
</feature>
<evidence type="ECO:0000256" key="2">
    <source>
        <dbReference type="ARBA" id="ARBA00022771"/>
    </source>
</evidence>
<feature type="domain" description="MYND-type" evidence="7">
    <location>
        <begin position="80"/>
        <end position="120"/>
    </location>
</feature>
<keyword evidence="9" id="KW-1185">Reference proteome</keyword>
<dbReference type="Proteomes" id="UP000076874">
    <property type="component" value="Unassembled WGS sequence"/>
</dbReference>
<dbReference type="GO" id="GO:0008270">
    <property type="term" value="F:zinc ion binding"/>
    <property type="evidence" value="ECO:0007669"/>
    <property type="project" value="UniProtKB-KW"/>
</dbReference>
<feature type="region of interest" description="Disordered" evidence="5">
    <location>
        <begin position="1"/>
        <end position="46"/>
    </location>
</feature>
<evidence type="ECO:0000256" key="5">
    <source>
        <dbReference type="SAM" id="MobiDB-lite"/>
    </source>
</evidence>
<keyword evidence="1" id="KW-0479">Metal-binding</keyword>
<reference evidence="8 9" key="1">
    <citation type="journal article" date="2016" name="Genome Biol. Evol.">
        <title>Divergent and convergent evolution of fungal pathogenicity.</title>
        <authorList>
            <person name="Shang Y."/>
            <person name="Xiao G."/>
            <person name="Zheng P."/>
            <person name="Cen K."/>
            <person name="Zhan S."/>
            <person name="Wang C."/>
        </authorList>
    </citation>
    <scope>NUCLEOTIDE SEQUENCE [LARGE SCALE GENOMIC DNA]</scope>
    <source>
        <strain evidence="8 9">RCEF 264</strain>
    </source>
</reference>
<dbReference type="PROSITE" id="PS01360">
    <property type="entry name" value="ZF_MYND_1"/>
    <property type="match status" value="1"/>
</dbReference>
<dbReference type="SUPFAM" id="SSF144232">
    <property type="entry name" value="HIT/MYND zinc finger-like"/>
    <property type="match status" value="1"/>
</dbReference>
<dbReference type="GO" id="GO:0005634">
    <property type="term" value="C:nucleus"/>
    <property type="evidence" value="ECO:0007669"/>
    <property type="project" value="TreeGrafter"/>
</dbReference>
<organism evidence="8 9">
    <name type="scientific">Niveomyces insectorum RCEF 264</name>
    <dbReference type="NCBI Taxonomy" id="1081102"/>
    <lineage>
        <taxon>Eukaryota</taxon>
        <taxon>Fungi</taxon>
        <taxon>Dikarya</taxon>
        <taxon>Ascomycota</taxon>
        <taxon>Pezizomycotina</taxon>
        <taxon>Sordariomycetes</taxon>
        <taxon>Hypocreomycetidae</taxon>
        <taxon>Hypocreales</taxon>
        <taxon>Cordycipitaceae</taxon>
        <taxon>Niveomyces</taxon>
    </lineage>
</organism>
<dbReference type="InterPro" id="IPR001214">
    <property type="entry name" value="SET_dom"/>
</dbReference>
<dbReference type="InterPro" id="IPR050869">
    <property type="entry name" value="H3K4_H4K5_MeTrfase"/>
</dbReference>
<dbReference type="InterPro" id="IPR046341">
    <property type="entry name" value="SET_dom_sf"/>
</dbReference>
<evidence type="ECO:0000259" key="6">
    <source>
        <dbReference type="PROSITE" id="PS50280"/>
    </source>
</evidence>
<proteinExistence type="predicted"/>
<name>A0A167TUN0_9HYPO</name>
<dbReference type="Pfam" id="PF00856">
    <property type="entry name" value="SET"/>
    <property type="match status" value="1"/>
</dbReference>
<dbReference type="STRING" id="1081102.A0A167TUN0"/>
<dbReference type="Gene3D" id="2.170.270.10">
    <property type="entry name" value="SET domain"/>
    <property type="match status" value="1"/>
</dbReference>
<accession>A0A167TUN0</accession>
<dbReference type="PROSITE" id="PS50280">
    <property type="entry name" value="SET"/>
    <property type="match status" value="1"/>
</dbReference>
<evidence type="ECO:0000313" key="8">
    <source>
        <dbReference type="EMBL" id="OAA60964.1"/>
    </source>
</evidence>
<keyword evidence="3" id="KW-0862">Zinc</keyword>
<dbReference type="InterPro" id="IPR002893">
    <property type="entry name" value="Znf_MYND"/>
</dbReference>
<dbReference type="PROSITE" id="PS50865">
    <property type="entry name" value="ZF_MYND_2"/>
    <property type="match status" value="1"/>
</dbReference>
<dbReference type="Gene3D" id="6.10.140.2220">
    <property type="match status" value="1"/>
</dbReference>
<dbReference type="OrthoDB" id="265717at2759"/>
<dbReference type="EMBL" id="AZHD01000008">
    <property type="protein sequence ID" value="OAA60964.1"/>
    <property type="molecule type" value="Genomic_DNA"/>
</dbReference>